<dbReference type="Gene3D" id="3.40.1260.10">
    <property type="entry name" value="DsrEFH-like"/>
    <property type="match status" value="1"/>
</dbReference>
<evidence type="ECO:0000256" key="1">
    <source>
        <dbReference type="ARBA" id="ARBA00002850"/>
    </source>
</evidence>
<dbReference type="InterPro" id="IPR027396">
    <property type="entry name" value="DsrEFH-like"/>
</dbReference>
<dbReference type="Proteomes" id="UP000004371">
    <property type="component" value="Unassembled WGS sequence"/>
</dbReference>
<dbReference type="SUPFAM" id="SSF75169">
    <property type="entry name" value="DsrEFH-like"/>
    <property type="match status" value="1"/>
</dbReference>
<dbReference type="GO" id="GO:0005737">
    <property type="term" value="C:cytoplasm"/>
    <property type="evidence" value="ECO:0007669"/>
    <property type="project" value="UniProtKB-SubCell"/>
</dbReference>
<dbReference type="STRING" id="945543.VIBR0546_11198"/>
<organism evidence="5 6">
    <name type="scientific">Vibrio brasiliensis LMG 20546</name>
    <dbReference type="NCBI Taxonomy" id="945543"/>
    <lineage>
        <taxon>Bacteria</taxon>
        <taxon>Pseudomonadati</taxon>
        <taxon>Pseudomonadota</taxon>
        <taxon>Gammaproteobacteria</taxon>
        <taxon>Vibrionales</taxon>
        <taxon>Vibrionaceae</taxon>
        <taxon>Vibrio</taxon>
        <taxon>Vibrio oreintalis group</taxon>
    </lineage>
</organism>
<dbReference type="PANTHER" id="PTHR38780">
    <property type="entry name" value="PROTEIN TUSC"/>
    <property type="match status" value="1"/>
</dbReference>
<dbReference type="InterPro" id="IPR003787">
    <property type="entry name" value="Sulphur_relay_DsrE/F-like"/>
</dbReference>
<dbReference type="NCBIfam" id="TIGR03010">
    <property type="entry name" value="sulf_tusC_dsrF"/>
    <property type="match status" value="1"/>
</dbReference>
<dbReference type="Pfam" id="PF02635">
    <property type="entry name" value="DsrE"/>
    <property type="match status" value="1"/>
</dbReference>
<dbReference type="EMBL" id="AEVS01000002">
    <property type="protein sequence ID" value="EGA67745.1"/>
    <property type="molecule type" value="Genomic_DNA"/>
</dbReference>
<evidence type="ECO:0000313" key="5">
    <source>
        <dbReference type="EMBL" id="EGA67745.1"/>
    </source>
</evidence>
<proteinExistence type="inferred from homology"/>
<evidence type="ECO:0000256" key="4">
    <source>
        <dbReference type="ARBA" id="ARBA00017149"/>
    </source>
</evidence>
<reference evidence="5 6" key="1">
    <citation type="journal article" date="2012" name="Int. J. Syst. Evol. Microbiol.">
        <title>Vibrio caribbeanicus sp. nov., isolated from the marine sponge Scleritoderma cyanea.</title>
        <authorList>
            <person name="Hoffmann M."/>
            <person name="Monday S.R."/>
            <person name="Allard M.W."/>
            <person name="Strain E.A."/>
            <person name="Whittaker P."/>
            <person name="Naum M."/>
            <person name="McCarthy P.J."/>
            <person name="Lopez J.V."/>
            <person name="Fischer M."/>
            <person name="Brown E.W."/>
        </authorList>
    </citation>
    <scope>NUCLEOTIDE SEQUENCE [LARGE SCALE GENOMIC DNA]</scope>
    <source>
        <strain evidence="5 6">LMG 20546</strain>
    </source>
</reference>
<keyword evidence="6" id="KW-1185">Reference proteome</keyword>
<evidence type="ECO:0000256" key="2">
    <source>
        <dbReference type="ARBA" id="ARBA00004496"/>
    </source>
</evidence>
<dbReference type="NCBIfam" id="NF001238">
    <property type="entry name" value="PRK00211.1"/>
    <property type="match status" value="1"/>
</dbReference>
<protein>
    <recommendedName>
        <fullName evidence="4">Protein TusC homolog</fullName>
    </recommendedName>
</protein>
<accession>E8LNJ1</accession>
<dbReference type="OrthoDB" id="9789418at2"/>
<dbReference type="InterPro" id="IPR017462">
    <property type="entry name" value="Sulphur_relay_TusC/DsrF"/>
</dbReference>
<dbReference type="PANTHER" id="PTHR38780:SF1">
    <property type="entry name" value="PROTEIN TUSC"/>
    <property type="match status" value="1"/>
</dbReference>
<dbReference type="RefSeq" id="WP_006877405.1">
    <property type="nucleotide sequence ID" value="NZ_AEVS01000002.1"/>
</dbReference>
<evidence type="ECO:0000256" key="3">
    <source>
        <dbReference type="ARBA" id="ARBA00005996"/>
    </source>
</evidence>
<name>E8LNJ1_9VIBR</name>
<gene>
    <name evidence="5" type="ORF">VIBR0546_11198</name>
</gene>
<sequence>MSQLTYLFRSAPHSSSAGREGIDALLAASAYCEDISVVFSGDGVYQLLQGQQTDAILSKDYSPMLKLFDLYDIEQVYVCEASLIERGLLQADLVIEAQKLSQSELSAQLHQASKILTF</sequence>
<dbReference type="AlphaFoldDB" id="E8LNJ1"/>
<dbReference type="eggNOG" id="COG2923">
    <property type="taxonomic scope" value="Bacteria"/>
</dbReference>
<comment type="similarity">
    <text evidence="3">Belongs to the DsrF/TusC family.</text>
</comment>
<comment type="function">
    <text evidence="1">Could be part of a sulfur-relay system.</text>
</comment>
<comment type="caution">
    <text evidence="5">The sequence shown here is derived from an EMBL/GenBank/DDBJ whole genome shotgun (WGS) entry which is preliminary data.</text>
</comment>
<evidence type="ECO:0000313" key="6">
    <source>
        <dbReference type="Proteomes" id="UP000004371"/>
    </source>
</evidence>
<comment type="subcellular location">
    <subcellularLocation>
        <location evidence="2">Cytoplasm</location>
    </subcellularLocation>
</comment>